<dbReference type="Proteomes" id="UP000818603">
    <property type="component" value="Unassembled WGS sequence"/>
</dbReference>
<dbReference type="PANTHER" id="PTHR43329">
    <property type="entry name" value="EPOXIDE HYDROLASE"/>
    <property type="match status" value="1"/>
</dbReference>
<reference evidence="3" key="1">
    <citation type="journal article" date="2014" name="Int. J. Syst. Evol. Microbiol.">
        <title>Complete genome sequence of Corynebacterium casei LMG S-19264T (=DSM 44701T), isolated from a smear-ripened cheese.</title>
        <authorList>
            <consortium name="US DOE Joint Genome Institute (JGI-PGF)"/>
            <person name="Walter F."/>
            <person name="Albersmeier A."/>
            <person name="Kalinowski J."/>
            <person name="Ruckert C."/>
        </authorList>
    </citation>
    <scope>NUCLEOTIDE SEQUENCE</scope>
    <source>
        <strain evidence="3">CGMCC 1.14984</strain>
    </source>
</reference>
<comment type="caution">
    <text evidence="3">The sequence shown here is derived from an EMBL/GenBank/DDBJ whole genome shotgun (WGS) entry which is preliminary data.</text>
</comment>
<dbReference type="Pfam" id="PF00561">
    <property type="entry name" value="Abhydrolase_1"/>
    <property type="match status" value="1"/>
</dbReference>
<reference evidence="4 6" key="2">
    <citation type="submission" date="2020-02" db="EMBL/GenBank/DDBJ databases">
        <title>Genome sequence of Parvularcula flava strain NH6-79.</title>
        <authorList>
            <person name="Abdul Karim M.H."/>
            <person name="Lam M.Q."/>
            <person name="Chen S.J."/>
            <person name="Yahya A."/>
            <person name="Shahir S."/>
            <person name="Shamsir M.S."/>
            <person name="Chong C.S."/>
        </authorList>
    </citation>
    <scope>NUCLEOTIDE SEQUENCE [LARGE SCALE GENOMIC DNA]</scope>
    <source>
        <strain evidence="4 6">NH6-79</strain>
    </source>
</reference>
<keyword evidence="1 3" id="KW-0378">Hydrolase</keyword>
<evidence type="ECO:0000256" key="1">
    <source>
        <dbReference type="ARBA" id="ARBA00022801"/>
    </source>
</evidence>
<evidence type="ECO:0000313" key="5">
    <source>
        <dbReference type="Proteomes" id="UP000621856"/>
    </source>
</evidence>
<dbReference type="InterPro" id="IPR000639">
    <property type="entry name" value="Epox_hydrolase-like"/>
</dbReference>
<evidence type="ECO:0000313" key="3">
    <source>
        <dbReference type="EMBL" id="GGH92646.1"/>
    </source>
</evidence>
<gene>
    <name evidence="3" type="primary">ephA</name>
    <name evidence="4" type="ORF">FF098_001300</name>
    <name evidence="3" type="ORF">GCM10011355_02630</name>
</gene>
<evidence type="ECO:0000313" key="4">
    <source>
        <dbReference type="EMBL" id="NHK26539.1"/>
    </source>
</evidence>
<dbReference type="InterPro" id="IPR000073">
    <property type="entry name" value="AB_hydrolase_1"/>
</dbReference>
<dbReference type="RefSeq" id="WP_155136252.1">
    <property type="nucleotide sequence ID" value="NZ_BMGZ01000001.1"/>
</dbReference>
<dbReference type="Gene3D" id="3.40.50.1820">
    <property type="entry name" value="alpha/beta hydrolase"/>
    <property type="match status" value="1"/>
</dbReference>
<organism evidence="3 5">
    <name type="scientific">Aquisalinus luteolus</name>
    <dbReference type="NCBI Taxonomy" id="1566827"/>
    <lineage>
        <taxon>Bacteria</taxon>
        <taxon>Pseudomonadati</taxon>
        <taxon>Pseudomonadota</taxon>
        <taxon>Alphaproteobacteria</taxon>
        <taxon>Parvularculales</taxon>
        <taxon>Parvularculaceae</taxon>
        <taxon>Aquisalinus</taxon>
    </lineage>
</organism>
<dbReference type="AlphaFoldDB" id="A0A8J3ENY8"/>
<dbReference type="PRINTS" id="PR00412">
    <property type="entry name" value="EPOXHYDRLASE"/>
</dbReference>
<protein>
    <submittedName>
        <fullName evidence="4">Alpha/beta hydrolase</fullName>
    </submittedName>
    <submittedName>
        <fullName evidence="3">Epoxide hydrolase</fullName>
    </submittedName>
</protein>
<dbReference type="Proteomes" id="UP000621856">
    <property type="component" value="Unassembled WGS sequence"/>
</dbReference>
<keyword evidence="6" id="KW-1185">Reference proteome</keyword>
<evidence type="ECO:0000313" key="6">
    <source>
        <dbReference type="Proteomes" id="UP000818603"/>
    </source>
</evidence>
<dbReference type="SUPFAM" id="SSF53474">
    <property type="entry name" value="alpha/beta-Hydrolases"/>
    <property type="match status" value="1"/>
</dbReference>
<dbReference type="EMBL" id="BMGZ01000001">
    <property type="protein sequence ID" value="GGH92646.1"/>
    <property type="molecule type" value="Genomic_DNA"/>
</dbReference>
<accession>A0A8J3ENY8</accession>
<feature type="domain" description="AB hydrolase-1" evidence="2">
    <location>
        <begin position="38"/>
        <end position="311"/>
    </location>
</feature>
<sequence>MSDIPAYYSGPDFPDARFVTAGDVTFAVYEDGPEDGRPILLLHGWPELAYSWKLVMPELAAAGYRAIAIDMKGFGRSSRPDDASPYSADVMTDDLARLIPALGYDKVILCGHDWGGALVWPMAYRHPDLIEGVVGICTPHVPRAPIPPLTIYRKRGTDRHYMVQFQDADLPDRVFGGKEDLFTQFIFSVTPPRSVWPKVLPQALFLPDRFEKFTGNPDEKLIMGAGDRAVFARTYAQTGHRTPTHVYRNIDRNWEITEGVDLTVSQPCLMLMAELDMMLPPELADAMDGLCPDLEKQLLPDTGHWAMWENPDAVNHSILDWLERRFPA</sequence>
<evidence type="ECO:0000259" key="2">
    <source>
        <dbReference type="Pfam" id="PF00561"/>
    </source>
</evidence>
<reference evidence="3" key="3">
    <citation type="submission" date="2020-09" db="EMBL/GenBank/DDBJ databases">
        <authorList>
            <person name="Sun Q."/>
            <person name="Zhou Y."/>
        </authorList>
    </citation>
    <scope>NUCLEOTIDE SEQUENCE</scope>
    <source>
        <strain evidence="3">CGMCC 1.14984</strain>
    </source>
</reference>
<dbReference type="InterPro" id="IPR029058">
    <property type="entry name" value="AB_hydrolase_fold"/>
</dbReference>
<dbReference type="EMBL" id="VCJR02000001">
    <property type="protein sequence ID" value="NHK26539.1"/>
    <property type="molecule type" value="Genomic_DNA"/>
</dbReference>
<dbReference type="PRINTS" id="PR00111">
    <property type="entry name" value="ABHYDROLASE"/>
</dbReference>
<dbReference type="GO" id="GO:0016787">
    <property type="term" value="F:hydrolase activity"/>
    <property type="evidence" value="ECO:0007669"/>
    <property type="project" value="UniProtKB-KW"/>
</dbReference>
<name>A0A8J3ENY8_9PROT</name>
<proteinExistence type="predicted"/>